<accession>J0QS45</accession>
<dbReference type="PATRIC" id="fig|1094558.3.peg.1331"/>
<dbReference type="InterPro" id="IPR003695">
    <property type="entry name" value="Ppx_GppA_N"/>
</dbReference>
<dbReference type="InterPro" id="IPR048951">
    <property type="entry name" value="Ppx_C"/>
</dbReference>
<dbReference type="RefSeq" id="WP_008039432.1">
    <property type="nucleotide sequence ID" value="NZ_JH725147.1"/>
</dbReference>
<proteinExistence type="predicted"/>
<dbReference type="OrthoDB" id="3698573at2"/>
<evidence type="ECO:0000259" key="2">
    <source>
        <dbReference type="Pfam" id="PF21697"/>
    </source>
</evidence>
<dbReference type="EMBL" id="AIMB01000008">
    <property type="protein sequence ID" value="EJF88681.1"/>
    <property type="molecule type" value="Genomic_DNA"/>
</dbReference>
<dbReference type="Gene3D" id="3.30.420.40">
    <property type="match status" value="1"/>
</dbReference>
<name>J0QS45_9HYPH</name>
<dbReference type="STRING" id="1094558.ME5_01232"/>
<dbReference type="CDD" id="cd24052">
    <property type="entry name" value="ASKHA_NBD_HpPPX-GppA-like"/>
    <property type="match status" value="1"/>
</dbReference>
<dbReference type="Pfam" id="PF21697">
    <property type="entry name" value="Ppx_C"/>
    <property type="match status" value="1"/>
</dbReference>
<comment type="caution">
    <text evidence="3">The sequence shown here is derived from an EMBL/GenBank/DDBJ whole genome shotgun (WGS) entry which is preliminary data.</text>
</comment>
<dbReference type="InterPro" id="IPR043129">
    <property type="entry name" value="ATPase_NBD"/>
</dbReference>
<reference evidence="3 4" key="1">
    <citation type="submission" date="2012-03" db="EMBL/GenBank/DDBJ databases">
        <title>The Genome Sequence of Bartonella tamiae Th239.</title>
        <authorList>
            <consortium name="The Broad Institute Genome Sequencing Platform"/>
            <consortium name="The Broad Institute Genome Sequencing Center for Infectious Disease"/>
            <person name="Feldgarden M."/>
            <person name="Kirby J."/>
            <person name="Kosoy M."/>
            <person name="Birtles R."/>
            <person name="Probert W.S."/>
            <person name="Chiaraviglio L."/>
            <person name="Young S.K."/>
            <person name="Zeng Q."/>
            <person name="Gargeya S."/>
            <person name="Fitzgerald M."/>
            <person name="Haas B."/>
            <person name="Abouelleil A."/>
            <person name="Alvarado L."/>
            <person name="Arachchi H.M."/>
            <person name="Berlin A."/>
            <person name="Chapman S.B."/>
            <person name="Gearin G."/>
            <person name="Goldberg J."/>
            <person name="Griggs A."/>
            <person name="Gujja S."/>
            <person name="Hansen M."/>
            <person name="Heiman D."/>
            <person name="Howarth C."/>
            <person name="Larimer J."/>
            <person name="Lui A."/>
            <person name="MacDonald P.J.P."/>
            <person name="McCowen C."/>
            <person name="Montmayeur A."/>
            <person name="Murphy C."/>
            <person name="Neiman D."/>
            <person name="Pearson M."/>
            <person name="Priest M."/>
            <person name="Roberts A."/>
            <person name="Saif S."/>
            <person name="Shea T."/>
            <person name="Sisk P."/>
            <person name="Stolte C."/>
            <person name="Sykes S."/>
            <person name="Wortman J."/>
            <person name="Nusbaum C."/>
            <person name="Birren B."/>
        </authorList>
    </citation>
    <scope>NUCLEOTIDE SEQUENCE [LARGE SCALE GENOMIC DNA]</scope>
    <source>
        <strain evidence="3 4">Th239</strain>
    </source>
</reference>
<dbReference type="InterPro" id="IPR050273">
    <property type="entry name" value="GppA/Ppx_hydrolase"/>
</dbReference>
<protein>
    <submittedName>
        <fullName evidence="3">Exopolyphosphatase</fullName>
    </submittedName>
</protein>
<gene>
    <name evidence="3" type="ORF">ME5_01232</name>
</gene>
<dbReference type="PANTHER" id="PTHR30005">
    <property type="entry name" value="EXOPOLYPHOSPHATASE"/>
    <property type="match status" value="1"/>
</dbReference>
<feature type="domain" description="Ppx/GppA phosphatase N-terminal" evidence="1">
    <location>
        <begin position="37"/>
        <end position="308"/>
    </location>
</feature>
<dbReference type="Proteomes" id="UP000008952">
    <property type="component" value="Unassembled WGS sequence"/>
</dbReference>
<evidence type="ECO:0000313" key="3">
    <source>
        <dbReference type="EMBL" id="EJF88681.1"/>
    </source>
</evidence>
<dbReference type="Gene3D" id="1.10.3210.10">
    <property type="entry name" value="Hypothetical protein af1432"/>
    <property type="match status" value="1"/>
</dbReference>
<keyword evidence="4" id="KW-1185">Reference proteome</keyword>
<evidence type="ECO:0000313" key="4">
    <source>
        <dbReference type="Proteomes" id="UP000008952"/>
    </source>
</evidence>
<dbReference type="eggNOG" id="COG0248">
    <property type="taxonomic scope" value="Bacteria"/>
</dbReference>
<dbReference type="AlphaFoldDB" id="J0QS45"/>
<evidence type="ECO:0000259" key="1">
    <source>
        <dbReference type="Pfam" id="PF02541"/>
    </source>
</evidence>
<organism evidence="3 4">
    <name type="scientific">Bartonella tamiae Th239</name>
    <dbReference type="NCBI Taxonomy" id="1094558"/>
    <lineage>
        <taxon>Bacteria</taxon>
        <taxon>Pseudomonadati</taxon>
        <taxon>Pseudomonadota</taxon>
        <taxon>Alphaproteobacteria</taxon>
        <taxon>Hyphomicrobiales</taxon>
        <taxon>Bartonellaceae</taxon>
        <taxon>Bartonella</taxon>
    </lineage>
</organism>
<dbReference type="HOGENOM" id="CLU_025908_4_2_5"/>
<dbReference type="Pfam" id="PF02541">
    <property type="entry name" value="Ppx-GppA"/>
    <property type="match status" value="1"/>
</dbReference>
<dbReference type="PANTHER" id="PTHR30005:SF0">
    <property type="entry name" value="RETROGRADE REGULATION PROTEIN 2"/>
    <property type="match status" value="1"/>
</dbReference>
<dbReference type="Gene3D" id="3.30.420.150">
    <property type="entry name" value="Exopolyphosphatase. Domain 2"/>
    <property type="match status" value="1"/>
</dbReference>
<sequence>MTKVIAQGRLKGRKPIAVIDIGSNSVRLVVYEGLVRAPTVLFNEKILCGLGKGLANTGRLEDQSVDMALRTLKRFRAVCDQIGVESLHTLATAAAREAENGSSFIEEASRILKNEICVLTGKEEAEFSSYGVLSYFFKPNGLVGDLGGGSLELVNLSLDKMDGGVTLPLGGLRLHDLSAGNLSDASKIVQKYLQQSHILEKNYNRHFYAVGGTWRNLAKLHMLSMHYPLPVMHAYEVTAESLHDFLNIIMKGEIDTITGIESISKNRRHLLSYGAIIMNEIIHTMAPEKIIFSGAGVREGFLYSRLPKNIRKQDPLLAACEEMATLRARSPKQAYELIAFTNNAFEVFGVIETENQKRYREAACLLADIGWRFHPDYRGDQSALQIAYGPYPGMSHHGRLFTALSVFFKNEGLFEDQYAPDFIKLASQETIERARFLGGIMRVANLFSASTAGILPDLRWERKKKAIVLNIPKCHENLVAERPIGRLKQLTKITDIALKYQIID</sequence>
<dbReference type="GO" id="GO:0016462">
    <property type="term" value="F:pyrophosphatase activity"/>
    <property type="evidence" value="ECO:0007669"/>
    <property type="project" value="TreeGrafter"/>
</dbReference>
<dbReference type="SUPFAM" id="SSF109604">
    <property type="entry name" value="HD-domain/PDEase-like"/>
    <property type="match status" value="1"/>
</dbReference>
<dbReference type="SUPFAM" id="SSF53067">
    <property type="entry name" value="Actin-like ATPase domain"/>
    <property type="match status" value="2"/>
</dbReference>
<feature type="domain" description="Exopolyphosphatase C-terminal" evidence="2">
    <location>
        <begin position="316"/>
        <end position="497"/>
    </location>
</feature>